<sequence length="263" mass="29303">MKLFMIILLGLNTLHAINLELSGAVISDNQKIITSRYMGIVTQMHVTEGDIVKKGQILYEIDSKEIDSKKEQVNLAISQAQLALQMNKNQYSNLIVNLGRYKRLFGKGMVSKYELENLELGAKNMKDMVKIASKQVAQAKAMKKEVLNQYNYLKLKAPNAGVIIARKLSVGEMAIPGMPGVILTDLSKLSIVVEISENDIKFMELGKIIKVEVPSTGFNSTGTIYSIIPSSNPMTHKFKMKIEFDSKDKSIYPGMYAKVHIKG</sequence>
<gene>
    <name evidence="5" type="ORF">HELGO_WM3405</name>
</gene>
<feature type="domain" description="CusB-like beta-barrel" evidence="3">
    <location>
        <begin position="191"/>
        <end position="262"/>
    </location>
</feature>
<proteinExistence type="inferred from homology"/>
<evidence type="ECO:0000256" key="2">
    <source>
        <dbReference type="SAM" id="Coils"/>
    </source>
</evidence>
<reference evidence="5" key="1">
    <citation type="submission" date="2020-01" db="EMBL/GenBank/DDBJ databases">
        <authorList>
            <person name="Meier V. D."/>
            <person name="Meier V D."/>
        </authorList>
    </citation>
    <scope>NUCLEOTIDE SEQUENCE</scope>
    <source>
        <strain evidence="5">HLG_WM_MAG_06</strain>
    </source>
</reference>
<evidence type="ECO:0000259" key="3">
    <source>
        <dbReference type="Pfam" id="PF25954"/>
    </source>
</evidence>
<dbReference type="Gene3D" id="1.10.287.470">
    <property type="entry name" value="Helix hairpin bin"/>
    <property type="match status" value="1"/>
</dbReference>
<dbReference type="AlphaFoldDB" id="A0A6S6SIJ9"/>
<name>A0A6S6SIJ9_9BACT</name>
<keyword evidence="2" id="KW-0175">Coiled coil</keyword>
<dbReference type="PANTHER" id="PTHR30469">
    <property type="entry name" value="MULTIDRUG RESISTANCE PROTEIN MDTA"/>
    <property type="match status" value="1"/>
</dbReference>
<dbReference type="GO" id="GO:1990281">
    <property type="term" value="C:efflux pump complex"/>
    <property type="evidence" value="ECO:0007669"/>
    <property type="project" value="TreeGrafter"/>
</dbReference>
<dbReference type="Pfam" id="PF25954">
    <property type="entry name" value="Beta-barrel_RND_2"/>
    <property type="match status" value="1"/>
</dbReference>
<evidence type="ECO:0000256" key="1">
    <source>
        <dbReference type="ARBA" id="ARBA00009477"/>
    </source>
</evidence>
<protein>
    <submittedName>
        <fullName evidence="5">Probable Co/Zn/Cd efflux system membrane fusion protein</fullName>
    </submittedName>
</protein>
<dbReference type="Gene3D" id="2.40.50.100">
    <property type="match status" value="1"/>
</dbReference>
<dbReference type="PANTHER" id="PTHR30469:SF15">
    <property type="entry name" value="HLYD FAMILY OF SECRETION PROTEINS"/>
    <property type="match status" value="1"/>
</dbReference>
<dbReference type="EMBL" id="CACVAP010000039">
    <property type="protein sequence ID" value="CAA6802628.1"/>
    <property type="molecule type" value="Genomic_DNA"/>
</dbReference>
<evidence type="ECO:0000259" key="4">
    <source>
        <dbReference type="Pfam" id="PF25973"/>
    </source>
</evidence>
<feature type="domain" description="CzcB-like barrel-sandwich hybrid" evidence="4">
    <location>
        <begin position="32"/>
        <end position="173"/>
    </location>
</feature>
<accession>A0A6S6SIJ9</accession>
<comment type="similarity">
    <text evidence="1">Belongs to the membrane fusion protein (MFP) (TC 8.A.1) family.</text>
</comment>
<dbReference type="InterPro" id="IPR058647">
    <property type="entry name" value="BSH_CzcB-like"/>
</dbReference>
<dbReference type="InterPro" id="IPR006143">
    <property type="entry name" value="RND_pump_MFP"/>
</dbReference>
<evidence type="ECO:0000313" key="5">
    <source>
        <dbReference type="EMBL" id="CAA6802628.1"/>
    </source>
</evidence>
<dbReference type="NCBIfam" id="TIGR01730">
    <property type="entry name" value="RND_mfp"/>
    <property type="match status" value="1"/>
</dbReference>
<dbReference type="GO" id="GO:0015562">
    <property type="term" value="F:efflux transmembrane transporter activity"/>
    <property type="evidence" value="ECO:0007669"/>
    <property type="project" value="TreeGrafter"/>
</dbReference>
<dbReference type="Pfam" id="PF25973">
    <property type="entry name" value="BSH_CzcB"/>
    <property type="match status" value="1"/>
</dbReference>
<dbReference type="Gene3D" id="2.40.30.170">
    <property type="match status" value="1"/>
</dbReference>
<feature type="coiled-coil region" evidence="2">
    <location>
        <begin position="115"/>
        <end position="149"/>
    </location>
</feature>
<dbReference type="InterPro" id="IPR058792">
    <property type="entry name" value="Beta-barrel_RND_2"/>
</dbReference>
<dbReference type="SUPFAM" id="SSF111369">
    <property type="entry name" value="HlyD-like secretion proteins"/>
    <property type="match status" value="1"/>
</dbReference>
<organism evidence="5">
    <name type="scientific">uncultured Sulfurovum sp</name>
    <dbReference type="NCBI Taxonomy" id="269237"/>
    <lineage>
        <taxon>Bacteria</taxon>
        <taxon>Pseudomonadati</taxon>
        <taxon>Campylobacterota</taxon>
        <taxon>Epsilonproteobacteria</taxon>
        <taxon>Campylobacterales</taxon>
        <taxon>Sulfurovaceae</taxon>
        <taxon>Sulfurovum</taxon>
        <taxon>environmental samples</taxon>
    </lineage>
</organism>